<dbReference type="EMBL" id="BMLK01000004">
    <property type="protein sequence ID" value="GGN45594.1"/>
    <property type="molecule type" value="Genomic_DNA"/>
</dbReference>
<reference evidence="2" key="1">
    <citation type="journal article" date="2019" name="Int. J. Syst. Evol. Microbiol.">
        <title>The Global Catalogue of Microorganisms (GCM) 10K type strain sequencing project: providing services to taxonomists for standard genome sequencing and annotation.</title>
        <authorList>
            <consortium name="The Broad Institute Genomics Platform"/>
            <consortium name="The Broad Institute Genome Sequencing Center for Infectious Disease"/>
            <person name="Wu L."/>
            <person name="Ma J."/>
        </authorList>
    </citation>
    <scope>NUCLEOTIDE SEQUENCE [LARGE SCALE GENOMIC DNA]</scope>
    <source>
        <strain evidence="2">CGMCC 1.6784</strain>
    </source>
</reference>
<accession>A0ABQ2JIL0</accession>
<evidence type="ECO:0008006" key="3">
    <source>
        <dbReference type="Google" id="ProtNLM"/>
    </source>
</evidence>
<evidence type="ECO:0000313" key="2">
    <source>
        <dbReference type="Proteomes" id="UP000605099"/>
    </source>
</evidence>
<comment type="caution">
    <text evidence="1">The sequence shown here is derived from an EMBL/GenBank/DDBJ whole genome shotgun (WGS) entry which is preliminary data.</text>
</comment>
<protein>
    <recommendedName>
        <fullName evidence="3">Mor transcription activator domain-containing protein</fullName>
    </recommendedName>
</protein>
<proteinExistence type="predicted"/>
<dbReference type="SUPFAM" id="SSF46689">
    <property type="entry name" value="Homeodomain-like"/>
    <property type="match status" value="1"/>
</dbReference>
<dbReference type="Proteomes" id="UP000605099">
    <property type="component" value="Unassembled WGS sequence"/>
</dbReference>
<sequence length="117" mass="13082">MIGQLPTCQAGKAGHRSTRVMLYVPKRLKPNHRLVQILGEAQAAKLIEGFGGEILQPANCQEVYRRWRDSEARRMASDGMAPADIAEIMNVTARHIRNLTREVNSRGLRAANDDCDQ</sequence>
<evidence type="ECO:0000313" key="1">
    <source>
        <dbReference type="EMBL" id="GGN45594.1"/>
    </source>
</evidence>
<name>A0ABQ2JIL0_9SPHN</name>
<keyword evidence="2" id="KW-1185">Reference proteome</keyword>
<gene>
    <name evidence="1" type="ORF">GCM10011349_11860</name>
</gene>
<organism evidence="1 2">
    <name type="scientific">Novosphingobium indicum</name>
    <dbReference type="NCBI Taxonomy" id="462949"/>
    <lineage>
        <taxon>Bacteria</taxon>
        <taxon>Pseudomonadati</taxon>
        <taxon>Pseudomonadota</taxon>
        <taxon>Alphaproteobacteria</taxon>
        <taxon>Sphingomonadales</taxon>
        <taxon>Sphingomonadaceae</taxon>
        <taxon>Novosphingobium</taxon>
    </lineage>
</organism>
<dbReference type="InterPro" id="IPR009057">
    <property type="entry name" value="Homeodomain-like_sf"/>
</dbReference>